<dbReference type="AlphaFoldDB" id="A0A7W2M8D0"/>
<reference evidence="6 7" key="1">
    <citation type="submission" date="2020-07" db="EMBL/GenBank/DDBJ databases">
        <title>Bacterium isolated from marine sediment.</title>
        <authorList>
            <person name="Shang D."/>
        </authorList>
    </citation>
    <scope>NUCLEOTIDE SEQUENCE [LARGE SCALE GENOMIC DNA]</scope>
    <source>
        <strain evidence="6 7">F6074</strain>
    </source>
</reference>
<feature type="transmembrane region" description="Helical" evidence="4">
    <location>
        <begin position="152"/>
        <end position="173"/>
    </location>
</feature>
<organism evidence="6 7">
    <name type="scientific">Gelidibacter maritimus</name>
    <dbReference type="NCBI Taxonomy" id="2761487"/>
    <lineage>
        <taxon>Bacteria</taxon>
        <taxon>Pseudomonadati</taxon>
        <taxon>Bacteroidota</taxon>
        <taxon>Flavobacteriia</taxon>
        <taxon>Flavobacteriales</taxon>
        <taxon>Flavobacteriaceae</taxon>
        <taxon>Gelidibacter</taxon>
    </lineage>
</organism>
<dbReference type="InterPro" id="IPR011701">
    <property type="entry name" value="MFS"/>
</dbReference>
<dbReference type="PANTHER" id="PTHR11360:SF317">
    <property type="entry name" value="MAJOR FACILITATOR SUPERFAMILY (MFS) PROFILE DOMAIN-CONTAINING PROTEIN-RELATED"/>
    <property type="match status" value="1"/>
</dbReference>
<dbReference type="CDD" id="cd17353">
    <property type="entry name" value="MFS_OFA_like"/>
    <property type="match status" value="1"/>
</dbReference>
<feature type="transmembrane region" description="Helical" evidence="4">
    <location>
        <begin position="416"/>
        <end position="434"/>
    </location>
</feature>
<evidence type="ECO:0000256" key="1">
    <source>
        <dbReference type="ARBA" id="ARBA00022692"/>
    </source>
</evidence>
<feature type="transmembrane region" description="Helical" evidence="4">
    <location>
        <begin position="118"/>
        <end position="140"/>
    </location>
</feature>
<accession>A0A7W2M8D0</accession>
<keyword evidence="3 4" id="KW-0472">Membrane</keyword>
<dbReference type="InterPro" id="IPR050327">
    <property type="entry name" value="Proton-linked_MCT"/>
</dbReference>
<evidence type="ECO:0000313" key="6">
    <source>
        <dbReference type="EMBL" id="MBA6154606.1"/>
    </source>
</evidence>
<proteinExistence type="predicted"/>
<feature type="domain" description="Major facilitator superfamily (MFS) profile" evidence="5">
    <location>
        <begin position="24"/>
        <end position="438"/>
    </location>
</feature>
<dbReference type="InterPro" id="IPR020846">
    <property type="entry name" value="MFS_dom"/>
</dbReference>
<dbReference type="InterPro" id="IPR036259">
    <property type="entry name" value="MFS_trans_sf"/>
</dbReference>
<sequence>MQIDTSTNARKEHLSQRKRINLNRWFIVFMGTLLQLVLGTIYAWSFFQKPIMTAYGWSNVQTIWIFSLAILFLGLSAAVGGIILPKYGPRKLATLGALLYGAGYLISAYAMHINSLTLFYLGYGVIGGIGLGLGYVTPVATAAKWFPEKKGMVTGMVVMGFGLGALIMSKIIAPILMDMTNGNMVKVFFFIAIILMVIGAPAAWSMKNPPAGFVPEGYSPPLKDAVIQTDEDSLTVKKSLLSTKFLGMWLIFFLNISAGILFIGLQSPMIQDLLKAKDPALSTEDLAAAGATLIAISSLFNGVGRFLWGAISDKIGRIQVFRLILGTQILVFILMIFTSSPWIFVFLVCYVLLCYGGGFGAMPSYILDVFPAKLMPIVYGVILTAWSIGGIVGPQLAAFIRDYYVNTPDMIGPRTYTAGIVLLGIGLLISFSLSNKSVTETGV</sequence>
<feature type="transmembrane region" description="Helical" evidence="4">
    <location>
        <begin position="245"/>
        <end position="266"/>
    </location>
</feature>
<dbReference type="EMBL" id="JACGLT010000021">
    <property type="protein sequence ID" value="MBA6154606.1"/>
    <property type="molecule type" value="Genomic_DNA"/>
</dbReference>
<evidence type="ECO:0000259" key="5">
    <source>
        <dbReference type="PROSITE" id="PS50850"/>
    </source>
</evidence>
<feature type="transmembrane region" description="Helical" evidence="4">
    <location>
        <begin position="92"/>
        <end position="112"/>
    </location>
</feature>
<feature type="transmembrane region" description="Helical" evidence="4">
    <location>
        <begin position="343"/>
        <end position="362"/>
    </location>
</feature>
<feature type="transmembrane region" description="Helical" evidence="4">
    <location>
        <begin position="320"/>
        <end position="337"/>
    </location>
</feature>
<gene>
    <name evidence="6" type="ORF">H3Z82_17940</name>
</gene>
<feature type="transmembrane region" description="Helical" evidence="4">
    <location>
        <begin position="374"/>
        <end position="396"/>
    </location>
</feature>
<keyword evidence="2 4" id="KW-1133">Transmembrane helix</keyword>
<name>A0A7W2M8D0_9FLAO</name>
<evidence type="ECO:0000256" key="4">
    <source>
        <dbReference type="SAM" id="Phobius"/>
    </source>
</evidence>
<dbReference type="Gene3D" id="1.20.1250.20">
    <property type="entry name" value="MFS general substrate transporter like domains"/>
    <property type="match status" value="2"/>
</dbReference>
<evidence type="ECO:0000313" key="7">
    <source>
        <dbReference type="Proteomes" id="UP000541857"/>
    </source>
</evidence>
<evidence type="ECO:0000256" key="3">
    <source>
        <dbReference type="ARBA" id="ARBA00023136"/>
    </source>
</evidence>
<feature type="transmembrane region" description="Helical" evidence="4">
    <location>
        <begin position="25"/>
        <end position="44"/>
    </location>
</feature>
<dbReference type="Proteomes" id="UP000541857">
    <property type="component" value="Unassembled WGS sequence"/>
</dbReference>
<dbReference type="RefSeq" id="WP_182206876.1">
    <property type="nucleotide sequence ID" value="NZ_JACGLT010000021.1"/>
</dbReference>
<dbReference type="SUPFAM" id="SSF103473">
    <property type="entry name" value="MFS general substrate transporter"/>
    <property type="match status" value="1"/>
</dbReference>
<feature type="transmembrane region" description="Helical" evidence="4">
    <location>
        <begin position="286"/>
        <end position="308"/>
    </location>
</feature>
<keyword evidence="1 4" id="KW-0812">Transmembrane</keyword>
<keyword evidence="7" id="KW-1185">Reference proteome</keyword>
<evidence type="ECO:0000256" key="2">
    <source>
        <dbReference type="ARBA" id="ARBA00022989"/>
    </source>
</evidence>
<feature type="transmembrane region" description="Helical" evidence="4">
    <location>
        <begin position="64"/>
        <end position="85"/>
    </location>
</feature>
<comment type="caution">
    <text evidence="6">The sequence shown here is derived from an EMBL/GenBank/DDBJ whole genome shotgun (WGS) entry which is preliminary data.</text>
</comment>
<dbReference type="GO" id="GO:0022857">
    <property type="term" value="F:transmembrane transporter activity"/>
    <property type="evidence" value="ECO:0007669"/>
    <property type="project" value="InterPro"/>
</dbReference>
<dbReference type="PANTHER" id="PTHR11360">
    <property type="entry name" value="MONOCARBOXYLATE TRANSPORTER"/>
    <property type="match status" value="1"/>
</dbReference>
<protein>
    <submittedName>
        <fullName evidence="6">OFA family MFS transporter</fullName>
    </submittedName>
</protein>
<feature type="transmembrane region" description="Helical" evidence="4">
    <location>
        <begin position="185"/>
        <end position="204"/>
    </location>
</feature>
<dbReference type="PROSITE" id="PS50850">
    <property type="entry name" value="MFS"/>
    <property type="match status" value="1"/>
</dbReference>
<dbReference type="Pfam" id="PF07690">
    <property type="entry name" value="MFS_1"/>
    <property type="match status" value="1"/>
</dbReference>